<dbReference type="PANTHER" id="PTHR45888:SF6">
    <property type="entry name" value="HL01030P-RELATED"/>
    <property type="match status" value="1"/>
</dbReference>
<evidence type="ECO:0000256" key="1">
    <source>
        <dbReference type="ARBA" id="ARBA00004123"/>
    </source>
</evidence>
<gene>
    <name evidence="17" type="ORF">GSOID_T00028727001</name>
</gene>
<keyword evidence="10" id="KW-0805">Transcription regulation</keyword>
<feature type="domain" description="SET" evidence="15">
    <location>
        <begin position="617"/>
        <end position="744"/>
    </location>
</feature>
<dbReference type="InterPro" id="IPR001214">
    <property type="entry name" value="SET_dom"/>
</dbReference>
<keyword evidence="9" id="KW-0156">Chromatin regulator</keyword>
<dbReference type="EMBL" id="FN654744">
    <property type="protein sequence ID" value="CBY36241.1"/>
    <property type="molecule type" value="Genomic_DNA"/>
</dbReference>
<dbReference type="SMART" id="SM00249">
    <property type="entry name" value="PHD"/>
    <property type="match status" value="1"/>
</dbReference>
<evidence type="ECO:0000259" key="16">
    <source>
        <dbReference type="PROSITE" id="PS51805"/>
    </source>
</evidence>
<dbReference type="InterPro" id="IPR046341">
    <property type="entry name" value="SET_dom_sf"/>
</dbReference>
<evidence type="ECO:0000256" key="6">
    <source>
        <dbReference type="ARBA" id="ARBA00022737"/>
    </source>
</evidence>
<feature type="domain" description="PHD-type" evidence="16">
    <location>
        <begin position="295"/>
        <end position="403"/>
    </location>
</feature>
<dbReference type="PANTHER" id="PTHR45888">
    <property type="entry name" value="HL01030P-RELATED"/>
    <property type="match status" value="1"/>
</dbReference>
<evidence type="ECO:0000256" key="8">
    <source>
        <dbReference type="ARBA" id="ARBA00022833"/>
    </source>
</evidence>
<dbReference type="Gene3D" id="3.30.160.360">
    <property type="match status" value="1"/>
</dbReference>
<evidence type="ECO:0000256" key="9">
    <source>
        <dbReference type="ARBA" id="ARBA00022853"/>
    </source>
</evidence>
<dbReference type="InterPro" id="IPR001965">
    <property type="entry name" value="Znf_PHD"/>
</dbReference>
<dbReference type="InterPro" id="IPR034732">
    <property type="entry name" value="EPHD"/>
</dbReference>
<dbReference type="PROSITE" id="PS51805">
    <property type="entry name" value="EPHD"/>
    <property type="match status" value="1"/>
</dbReference>
<evidence type="ECO:0000256" key="5">
    <source>
        <dbReference type="ARBA" id="ARBA00022723"/>
    </source>
</evidence>
<keyword evidence="11" id="KW-0804">Transcription</keyword>
<dbReference type="Pfam" id="PF00856">
    <property type="entry name" value="SET"/>
    <property type="match status" value="1"/>
</dbReference>
<dbReference type="PROSITE" id="PS50280">
    <property type="entry name" value="SET"/>
    <property type="match status" value="1"/>
</dbReference>
<keyword evidence="12" id="KW-0539">Nucleus</keyword>
<evidence type="ECO:0000259" key="15">
    <source>
        <dbReference type="PROSITE" id="PS50280"/>
    </source>
</evidence>
<organism evidence="17">
    <name type="scientific">Oikopleura dioica</name>
    <name type="common">Tunicate</name>
    <dbReference type="NCBI Taxonomy" id="34765"/>
    <lineage>
        <taxon>Eukaryota</taxon>
        <taxon>Metazoa</taxon>
        <taxon>Chordata</taxon>
        <taxon>Tunicata</taxon>
        <taxon>Appendicularia</taxon>
        <taxon>Copelata</taxon>
        <taxon>Oikopleuridae</taxon>
        <taxon>Oikopleura</taxon>
    </lineage>
</organism>
<dbReference type="GO" id="GO:0005634">
    <property type="term" value="C:nucleus"/>
    <property type="evidence" value="ECO:0007669"/>
    <property type="project" value="UniProtKB-SubCell"/>
</dbReference>
<evidence type="ECO:0000256" key="13">
    <source>
        <dbReference type="ARBA" id="ARBA00023620"/>
    </source>
</evidence>
<sequence>MGNIGSLEEIAPRISHDFPVAPASPEVHERGVFTFLDKEGIFDSLSVATKERSCPSPELPMPSDTPRDPVTVTLTFRPDQAGQPGDKSNIENALKAISNIIGIKIEGYRVSQNGSPAQQHKTAVADAPIKEETRRCSKCGEHIIGEANKKPITSKQHPDSFYCTVSCRVIDQAFKEEASKLKISPSAADKTQKVHAYKRRNYRICLADLIDSDTSVFTDDLPDIAPQKISSRGRRQTSETHLVNFGRPFLHKNVLWNVWNNKFASIPKISTPDHGSNYRILRLKYEQHFSKTTDKRSCLLCKTRGDGKADTLGRLLNVGISKWVHVNCILWANDVREDSSGALINVNQGLSKCQPMSCATCKGFGASVTCSRLRCDLAFHIECAFHSGGTFLRNRQFYCSAHLPKAYSSDTLQSLACCRRLFIDGCDIDALYKPMCLSAPSVQLRVGSLKLFRLGVIDPAMQLLCDELKDFIAPIGLSWSRNFWTSPRERSSYKFCISRNGSSGRAEFKVQTTSASHSFNFDTQNNLSSIFDPIGLSFPKQAMTVAAFILNFTAPQIQLLFQKMPLASYLGKNESTLGTSEKLAQALAPEAKRHCPANKLKHSSKTSQSHLNTPKQNTVYLQASPIHEIGLFSSKTLEPGHVIFELQTSNSKSVQSEEESFSIRFNESTATKFIEDDSGPPCRYVNHSSTPNCEFRLLDNNLPASELSLLTIASTNTSAKASSKAALVSIKLVKKDEEITVDYTRHSIASRKHKLQLFS</sequence>
<comment type="catalytic activity">
    <reaction evidence="14">
        <text>L-lysyl(4)-[histone H3] + S-adenosyl-L-methionine = N(6)-methyl-L-lysyl(4)-[histone H3] + S-adenosyl-L-homocysteine + H(+)</text>
        <dbReference type="Rhea" id="RHEA:60264"/>
        <dbReference type="Rhea" id="RHEA-COMP:15543"/>
        <dbReference type="Rhea" id="RHEA-COMP:15547"/>
        <dbReference type="ChEBI" id="CHEBI:15378"/>
        <dbReference type="ChEBI" id="CHEBI:29969"/>
        <dbReference type="ChEBI" id="CHEBI:57856"/>
        <dbReference type="ChEBI" id="CHEBI:59789"/>
        <dbReference type="ChEBI" id="CHEBI:61929"/>
        <dbReference type="EC" id="2.1.1.364"/>
    </reaction>
    <physiologicalReaction direction="left-to-right" evidence="14">
        <dbReference type="Rhea" id="RHEA:60265"/>
    </physiologicalReaction>
</comment>
<dbReference type="GO" id="GO:0140945">
    <property type="term" value="F:histone H3K4 monomethyltransferase activity"/>
    <property type="evidence" value="ECO:0007669"/>
    <property type="project" value="UniProtKB-EC"/>
</dbReference>
<accession>E4YL80</accession>
<evidence type="ECO:0000256" key="11">
    <source>
        <dbReference type="ARBA" id="ARBA00023163"/>
    </source>
</evidence>
<evidence type="ECO:0000256" key="7">
    <source>
        <dbReference type="ARBA" id="ARBA00022771"/>
    </source>
</evidence>
<dbReference type="Proteomes" id="UP000011014">
    <property type="component" value="Unassembled WGS sequence"/>
</dbReference>
<dbReference type="Pfam" id="PF13832">
    <property type="entry name" value="zf-HC5HC2H_2"/>
    <property type="match status" value="1"/>
</dbReference>
<evidence type="ECO:0000313" key="17">
    <source>
        <dbReference type="EMBL" id="CBY36241.1"/>
    </source>
</evidence>
<evidence type="ECO:0000256" key="14">
    <source>
        <dbReference type="ARBA" id="ARBA00049353"/>
    </source>
</evidence>
<keyword evidence="7" id="KW-0863">Zinc-finger</keyword>
<keyword evidence="5" id="KW-0479">Metal-binding</keyword>
<dbReference type="SMART" id="SM00317">
    <property type="entry name" value="SET"/>
    <property type="match status" value="1"/>
</dbReference>
<protein>
    <recommendedName>
        <fullName evidence="13">[histone H3]-lysine(4) N-methyltransferase</fullName>
        <ecNumber evidence="13">2.1.1.364</ecNumber>
    </recommendedName>
</protein>
<dbReference type="SUPFAM" id="SSF82199">
    <property type="entry name" value="SET domain"/>
    <property type="match status" value="1"/>
</dbReference>
<evidence type="ECO:0000256" key="4">
    <source>
        <dbReference type="ARBA" id="ARBA00022691"/>
    </source>
</evidence>
<keyword evidence="6" id="KW-0677">Repeat</keyword>
<keyword evidence="2" id="KW-0489">Methyltransferase</keyword>
<name>E4YL80_OIKDI</name>
<proteinExistence type="predicted"/>
<evidence type="ECO:0000256" key="3">
    <source>
        <dbReference type="ARBA" id="ARBA00022679"/>
    </source>
</evidence>
<dbReference type="Gene3D" id="3.30.40.10">
    <property type="entry name" value="Zinc/RING finger domain, C3HC4 (zinc finger)"/>
    <property type="match status" value="1"/>
</dbReference>
<dbReference type="InterPro" id="IPR013083">
    <property type="entry name" value="Znf_RING/FYVE/PHD"/>
</dbReference>
<dbReference type="FunFam" id="3.30.40.10:FF:000002">
    <property type="entry name" value="Histone-lysine N-methyltransferase"/>
    <property type="match status" value="1"/>
</dbReference>
<comment type="subcellular location">
    <subcellularLocation>
        <location evidence="1">Nucleus</location>
    </subcellularLocation>
</comment>
<dbReference type="AlphaFoldDB" id="E4YL80"/>
<keyword evidence="8" id="KW-0862">Zinc</keyword>
<dbReference type="EC" id="2.1.1.364" evidence="13"/>
<keyword evidence="4" id="KW-0949">S-adenosyl-L-methionine</keyword>
<dbReference type="GO" id="GO:0032259">
    <property type="term" value="P:methylation"/>
    <property type="evidence" value="ECO:0007669"/>
    <property type="project" value="UniProtKB-KW"/>
</dbReference>
<evidence type="ECO:0000256" key="2">
    <source>
        <dbReference type="ARBA" id="ARBA00022603"/>
    </source>
</evidence>
<evidence type="ECO:0000256" key="12">
    <source>
        <dbReference type="ARBA" id="ARBA00023242"/>
    </source>
</evidence>
<dbReference type="Gene3D" id="2.170.270.10">
    <property type="entry name" value="SET domain"/>
    <property type="match status" value="1"/>
</dbReference>
<keyword evidence="3" id="KW-0808">Transferase</keyword>
<dbReference type="GO" id="GO:0008270">
    <property type="term" value="F:zinc ion binding"/>
    <property type="evidence" value="ECO:0007669"/>
    <property type="project" value="UniProtKB-KW"/>
</dbReference>
<reference evidence="17" key="1">
    <citation type="journal article" date="2010" name="Science">
        <title>Plasticity of animal genome architecture unmasked by rapid evolution of a pelagic tunicate.</title>
        <authorList>
            <person name="Denoeud F."/>
            <person name="Henriet S."/>
            <person name="Mungpakdee S."/>
            <person name="Aury J.M."/>
            <person name="Da Silva C."/>
            <person name="Brinkmann H."/>
            <person name="Mikhaleva J."/>
            <person name="Olsen L.C."/>
            <person name="Jubin C."/>
            <person name="Canestro C."/>
            <person name="Bouquet J.M."/>
            <person name="Danks G."/>
            <person name="Poulain J."/>
            <person name="Campsteijn C."/>
            <person name="Adamski M."/>
            <person name="Cross I."/>
            <person name="Yadetie F."/>
            <person name="Muffato M."/>
            <person name="Louis A."/>
            <person name="Butcher S."/>
            <person name="Tsagkogeorga G."/>
            <person name="Konrad A."/>
            <person name="Singh S."/>
            <person name="Jensen M.F."/>
            <person name="Cong E.H."/>
            <person name="Eikeseth-Otteraa H."/>
            <person name="Noel B."/>
            <person name="Anthouard V."/>
            <person name="Porcel B.M."/>
            <person name="Kachouri-Lafond R."/>
            <person name="Nishino A."/>
            <person name="Ugolini M."/>
            <person name="Chourrout P."/>
            <person name="Nishida H."/>
            <person name="Aasland R."/>
            <person name="Huzurbazar S."/>
            <person name="Westhof E."/>
            <person name="Delsuc F."/>
            <person name="Lehrach H."/>
            <person name="Reinhardt R."/>
            <person name="Weissenbach J."/>
            <person name="Roy S.W."/>
            <person name="Artiguenave F."/>
            <person name="Postlethwait J.H."/>
            <person name="Manak J.R."/>
            <person name="Thompson E.M."/>
            <person name="Jaillon O."/>
            <person name="Du Pasquier L."/>
            <person name="Boudinot P."/>
            <person name="Liberles D.A."/>
            <person name="Volff J.N."/>
            <person name="Philippe H."/>
            <person name="Lenhard B."/>
            <person name="Roest Crollius H."/>
            <person name="Wincker P."/>
            <person name="Chourrout D."/>
        </authorList>
    </citation>
    <scope>NUCLEOTIDE SEQUENCE [LARGE SCALE GENOMIC DNA]</scope>
</reference>
<evidence type="ECO:0000256" key="10">
    <source>
        <dbReference type="ARBA" id="ARBA00023015"/>
    </source>
</evidence>